<dbReference type="PANTHER" id="PTHR43649">
    <property type="entry name" value="ARABINOSE-BINDING PROTEIN-RELATED"/>
    <property type="match status" value="1"/>
</dbReference>
<dbReference type="Pfam" id="PF01547">
    <property type="entry name" value="SBP_bac_1"/>
    <property type="match status" value="1"/>
</dbReference>
<protein>
    <submittedName>
        <fullName evidence="2">Extracellular solute-binding protein</fullName>
    </submittedName>
</protein>
<accession>A0ABY2E3M6</accession>
<evidence type="ECO:0000313" key="3">
    <source>
        <dbReference type="Proteomes" id="UP000504882"/>
    </source>
</evidence>
<evidence type="ECO:0000313" key="2">
    <source>
        <dbReference type="EMBL" id="TDE94229.1"/>
    </source>
</evidence>
<sequence length="518" mass="55409">MEPGDVYSGRRMDSTPVSLATSERQQRGCAMTRTQGSAGGFSRRSVLLGAGVVMATAGCNLVGGGGDEDPTDAGTSGGEGGLSGEITVALVPDPPGASEFYRAQFDLFEEANPGVTVNIIENPSDQQLNALELMFQQGEGPDVMRVQGSGALTRFYDRGWVAPLDDLVNDDFTARFPEGSLEPTSSGLHREGKLVSIPLVWGDWGYTHLWLYNTDILAENGYDAPPATWDEMVEMATTITENGGGSVFGVAPVAPQYLIEVVQPFAQKPGVNLTTGTPDLANPDGVAAVELWRQLQANGVNMPGWESWDGGRPFTEFAAGRLAMYPSATWHVAEIRKLAPDIGLGIASIPLPESGRVAYAARSAAHQPIWSMSSESANPEVALAAMDFLGSVDFYRAYYEEFGSFTASQVAWEDQAQENEDQAGILAVAATDIRTSPNPELLAQGAEAFWADAGGNADLDLKNAYLESIVNNVDYEPLAANIDSQVEALIVQYEADTPDLRDLLTFADWDPLEDYTAG</sequence>
<evidence type="ECO:0000256" key="1">
    <source>
        <dbReference type="SAM" id="MobiDB-lite"/>
    </source>
</evidence>
<keyword evidence="3" id="KW-1185">Reference proteome</keyword>
<reference evidence="2 3" key="1">
    <citation type="submission" date="2019-03" db="EMBL/GenBank/DDBJ databases">
        <title>Genomic features of bacteria from cold environments.</title>
        <authorList>
            <person name="Shen L."/>
        </authorList>
    </citation>
    <scope>NUCLEOTIDE SEQUENCE [LARGE SCALE GENOMIC DNA]</scope>
    <source>
        <strain evidence="3">T3246-1</strain>
    </source>
</reference>
<dbReference type="Proteomes" id="UP000504882">
    <property type="component" value="Unassembled WGS sequence"/>
</dbReference>
<dbReference type="SUPFAM" id="SSF53850">
    <property type="entry name" value="Periplasmic binding protein-like II"/>
    <property type="match status" value="1"/>
</dbReference>
<comment type="caution">
    <text evidence="2">The sequence shown here is derived from an EMBL/GenBank/DDBJ whole genome shotgun (WGS) entry which is preliminary data.</text>
</comment>
<dbReference type="Gene3D" id="3.40.190.10">
    <property type="entry name" value="Periplasmic binding protein-like II"/>
    <property type="match status" value="1"/>
</dbReference>
<dbReference type="InterPro" id="IPR006059">
    <property type="entry name" value="SBP"/>
</dbReference>
<gene>
    <name evidence="2" type="ORF">EXU48_12405</name>
</gene>
<organism evidence="2 3">
    <name type="scientific">Occultella glacieicola</name>
    <dbReference type="NCBI Taxonomy" id="2518684"/>
    <lineage>
        <taxon>Bacteria</taxon>
        <taxon>Bacillati</taxon>
        <taxon>Actinomycetota</taxon>
        <taxon>Actinomycetes</taxon>
        <taxon>Micrococcales</taxon>
        <taxon>Ruaniaceae</taxon>
        <taxon>Occultella</taxon>
    </lineage>
</organism>
<proteinExistence type="predicted"/>
<feature type="region of interest" description="Disordered" evidence="1">
    <location>
        <begin position="1"/>
        <end position="39"/>
    </location>
</feature>
<dbReference type="PANTHER" id="PTHR43649:SF12">
    <property type="entry name" value="DIACETYLCHITOBIOSE BINDING PROTEIN DASA"/>
    <property type="match status" value="1"/>
</dbReference>
<dbReference type="InterPro" id="IPR050490">
    <property type="entry name" value="Bact_solute-bd_prot1"/>
</dbReference>
<name>A0ABY2E3M6_9MICO</name>
<dbReference type="EMBL" id="SMNA01000005">
    <property type="protein sequence ID" value="TDE94229.1"/>
    <property type="molecule type" value="Genomic_DNA"/>
</dbReference>